<evidence type="ECO:0000259" key="2">
    <source>
        <dbReference type="PROSITE" id="PS51746"/>
    </source>
</evidence>
<accession>A0A5M8QJW7</accession>
<dbReference type="Gene3D" id="3.60.40.10">
    <property type="entry name" value="PPM-type phosphatase domain"/>
    <property type="match status" value="1"/>
</dbReference>
<dbReference type="SMART" id="SM00332">
    <property type="entry name" value="PP2Cc"/>
    <property type="match status" value="1"/>
</dbReference>
<dbReference type="InterPro" id="IPR015655">
    <property type="entry name" value="PP2C"/>
</dbReference>
<feature type="compositionally biased region" description="Basic residues" evidence="1">
    <location>
        <begin position="205"/>
        <end position="240"/>
    </location>
</feature>
<gene>
    <name evidence="3" type="ORF">FQ330_05000</name>
</gene>
<dbReference type="PANTHER" id="PTHR47992">
    <property type="entry name" value="PROTEIN PHOSPHATASE"/>
    <property type="match status" value="1"/>
</dbReference>
<dbReference type="InterPro" id="IPR036457">
    <property type="entry name" value="PPM-type-like_dom_sf"/>
</dbReference>
<feature type="region of interest" description="Disordered" evidence="1">
    <location>
        <begin position="1"/>
        <end position="319"/>
    </location>
</feature>
<dbReference type="CDD" id="cd00143">
    <property type="entry name" value="PP2Cc"/>
    <property type="match status" value="1"/>
</dbReference>
<keyword evidence="4" id="KW-1185">Reference proteome</keyword>
<feature type="compositionally biased region" description="Basic and acidic residues" evidence="1">
    <location>
        <begin position="186"/>
        <end position="204"/>
    </location>
</feature>
<dbReference type="OrthoDB" id="9801841at2"/>
<protein>
    <submittedName>
        <fullName evidence="3">Serine/threonine-protein phosphatase</fullName>
    </submittedName>
</protein>
<dbReference type="AlphaFoldDB" id="A0A5M8QJW7"/>
<organism evidence="3 4">
    <name type="scientific">Agrococcus sediminis</name>
    <dbReference type="NCBI Taxonomy" id="2599924"/>
    <lineage>
        <taxon>Bacteria</taxon>
        <taxon>Bacillati</taxon>
        <taxon>Actinomycetota</taxon>
        <taxon>Actinomycetes</taxon>
        <taxon>Micrococcales</taxon>
        <taxon>Microbacteriaceae</taxon>
        <taxon>Agrococcus</taxon>
    </lineage>
</organism>
<dbReference type="GO" id="GO:0004722">
    <property type="term" value="F:protein serine/threonine phosphatase activity"/>
    <property type="evidence" value="ECO:0007669"/>
    <property type="project" value="InterPro"/>
</dbReference>
<feature type="compositionally biased region" description="Basic and acidic residues" evidence="1">
    <location>
        <begin position="282"/>
        <end position="298"/>
    </location>
</feature>
<dbReference type="SUPFAM" id="SSF81606">
    <property type="entry name" value="PP2C-like"/>
    <property type="match status" value="1"/>
</dbReference>
<dbReference type="Proteomes" id="UP000323221">
    <property type="component" value="Unassembled WGS sequence"/>
</dbReference>
<dbReference type="InterPro" id="IPR001932">
    <property type="entry name" value="PPM-type_phosphatase-like_dom"/>
</dbReference>
<evidence type="ECO:0000256" key="1">
    <source>
        <dbReference type="SAM" id="MobiDB-lite"/>
    </source>
</evidence>
<evidence type="ECO:0000313" key="4">
    <source>
        <dbReference type="Proteomes" id="UP000323221"/>
    </source>
</evidence>
<name>A0A5M8QJW7_9MICO</name>
<feature type="compositionally biased region" description="Basic and acidic residues" evidence="1">
    <location>
        <begin position="50"/>
        <end position="63"/>
    </location>
</feature>
<feature type="compositionally biased region" description="Basic and acidic residues" evidence="1">
    <location>
        <begin position="241"/>
        <end position="253"/>
    </location>
</feature>
<feature type="compositionally biased region" description="Basic residues" evidence="1">
    <location>
        <begin position="156"/>
        <end position="172"/>
    </location>
</feature>
<reference evidence="3 4" key="1">
    <citation type="submission" date="2019-08" db="EMBL/GenBank/DDBJ databases">
        <title>Agrococcus lahaulensis sp. nov., isolated from a cold desert of the Indian Himalayas.</title>
        <authorList>
            <person name="Qu J.H."/>
        </authorList>
    </citation>
    <scope>NUCLEOTIDE SEQUENCE [LARGE SCALE GENOMIC DNA]</scope>
    <source>
        <strain evidence="3 4">NS18</strain>
    </source>
</reference>
<comment type="caution">
    <text evidence="3">The sequence shown here is derived from an EMBL/GenBank/DDBJ whole genome shotgun (WGS) entry which is preliminary data.</text>
</comment>
<dbReference type="PROSITE" id="PS51746">
    <property type="entry name" value="PPM_2"/>
    <property type="match status" value="1"/>
</dbReference>
<feature type="compositionally biased region" description="Basic residues" evidence="1">
    <location>
        <begin position="91"/>
        <end position="113"/>
    </location>
</feature>
<dbReference type="EMBL" id="VOIR01000012">
    <property type="protein sequence ID" value="KAA6435284.1"/>
    <property type="molecule type" value="Genomic_DNA"/>
</dbReference>
<sequence length="628" mass="69453">MGEQRAARARHRALPRLAAARQREARQGLARQGRPHLVRGCPRRAGSVPRQEDAHRAEDDRRRAGGGQVAAAVARDPRRPARAGLPARRPHELRRRGRRAPPAARRRRRRHRRAADGARAQPHRAGHAGGRGPPRRVPAGRAERRRAPHRTLLALARRRRGPRRHRRQRARRPPGPGREPSGRPADAPRPRAVGPDRRAHDHRAGSRRRLRRRLGRGHRRPHRAPRGGRRGRRRPRRHARAGVDPRGCRDARVRQRRPVRHHGRRAHRAQPRAGRRRGRRAPAADRRRHALDLEDPPAHHRGAARGGRPRVDERLERRARRCRAPARAGCAVRARARRRRAVRRPHRDGGGVRVSAVGEFRFSHPSIALRWAGATHPGARRTVNEDSVFASFPVFLVADGMGGHASGDVASALAVEAFRSLKGRTLADVACVEEAVERAFDDVRTRALGEPIGGTTLTGSVLVDVDGVAHWLVLNIGDSRTYLFEQGALQQVTVDHSVVQELVEAGALRRAEARSHPHRNVITRALGPGERQAADVWLRPAERGQRLLVCSDGLTGEVEDDEIAEILGDVASPAAAAALLLRRALDAGAPDNVSVVVVDVDAVALADGDLHDTHAQSVDDTIPREALR</sequence>
<feature type="compositionally biased region" description="Basic residues" evidence="1">
    <location>
        <begin position="254"/>
        <end position="280"/>
    </location>
</feature>
<feature type="domain" description="PPM-type phosphatase" evidence="2">
    <location>
        <begin position="371"/>
        <end position="600"/>
    </location>
</feature>
<evidence type="ECO:0000313" key="3">
    <source>
        <dbReference type="EMBL" id="KAA6435284.1"/>
    </source>
</evidence>
<proteinExistence type="predicted"/>
<dbReference type="SMART" id="SM00331">
    <property type="entry name" value="PP2C_SIG"/>
    <property type="match status" value="1"/>
</dbReference>
<dbReference type="Pfam" id="PF13672">
    <property type="entry name" value="PP2C_2"/>
    <property type="match status" value="1"/>
</dbReference>